<comment type="function">
    <text evidence="2">Pyridoxal 5'-phosphate (PLP)-binding protein, which may be involved in intracellular homeostatic regulation of pyridoxal 5'-phosphate (PLP), the active form of vitamin B6.</text>
</comment>
<dbReference type="PANTHER" id="PTHR10146:SF14">
    <property type="entry name" value="PYRIDOXAL PHOSPHATE HOMEOSTASIS PROTEIN"/>
    <property type="match status" value="1"/>
</dbReference>
<evidence type="ECO:0000313" key="7">
    <source>
        <dbReference type="WBParaSite" id="Pan_g15700.t1"/>
    </source>
</evidence>
<dbReference type="InterPro" id="IPR001608">
    <property type="entry name" value="Ala_racemase_N"/>
</dbReference>
<dbReference type="Proteomes" id="UP000492821">
    <property type="component" value="Unassembled WGS sequence"/>
</dbReference>
<evidence type="ECO:0000256" key="2">
    <source>
        <dbReference type="HAMAP-Rule" id="MF_03225"/>
    </source>
</evidence>
<dbReference type="PANTHER" id="PTHR10146">
    <property type="entry name" value="PROLINE SYNTHETASE CO-TRANSCRIBED BACTERIAL HOMOLOG PROTEIN"/>
    <property type="match status" value="1"/>
</dbReference>
<feature type="modified residue" description="N6-(pyridoxal phosphate)lysine" evidence="2 3">
    <location>
        <position position="38"/>
    </location>
</feature>
<evidence type="ECO:0000256" key="4">
    <source>
        <dbReference type="RuleBase" id="RU004514"/>
    </source>
</evidence>
<dbReference type="Pfam" id="PF01168">
    <property type="entry name" value="Ala_racemase_N"/>
    <property type="match status" value="1"/>
</dbReference>
<dbReference type="GO" id="GO:0030170">
    <property type="term" value="F:pyridoxal phosphate binding"/>
    <property type="evidence" value="ECO:0007669"/>
    <property type="project" value="UniProtKB-UniRule"/>
</dbReference>
<comment type="similarity">
    <text evidence="2 4">Belongs to the pyridoxal phosphate-binding protein YggS/PROSC family.</text>
</comment>
<name>A0A7E4V2A5_PANRE</name>
<protein>
    <recommendedName>
        <fullName evidence="2">Pyridoxal phosphate homeostasis protein</fullName>
        <shortName evidence="2">PLP homeostasis protein</shortName>
    </recommendedName>
</protein>
<evidence type="ECO:0000259" key="5">
    <source>
        <dbReference type="Pfam" id="PF01168"/>
    </source>
</evidence>
<keyword evidence="1 2" id="KW-0663">Pyridoxal phosphate</keyword>
<reference evidence="7" key="2">
    <citation type="submission" date="2020-10" db="UniProtKB">
        <authorList>
            <consortium name="WormBaseParasite"/>
        </authorList>
    </citation>
    <scope>IDENTIFICATION</scope>
</reference>
<evidence type="ECO:0000256" key="1">
    <source>
        <dbReference type="ARBA" id="ARBA00022898"/>
    </source>
</evidence>
<reference evidence="6" key="1">
    <citation type="journal article" date="2013" name="Genetics">
        <title>The draft genome and transcriptome of Panagrellus redivivus are shaped by the harsh demands of a free-living lifestyle.</title>
        <authorList>
            <person name="Srinivasan J."/>
            <person name="Dillman A.R."/>
            <person name="Macchietto M.G."/>
            <person name="Heikkinen L."/>
            <person name="Lakso M."/>
            <person name="Fracchia K.M."/>
            <person name="Antoshechkin I."/>
            <person name="Mortazavi A."/>
            <person name="Wong G."/>
            <person name="Sternberg P.W."/>
        </authorList>
    </citation>
    <scope>NUCLEOTIDE SEQUENCE [LARGE SCALE GENOMIC DNA]</scope>
    <source>
        <strain evidence="6">MT8872</strain>
    </source>
</reference>
<dbReference type="WBParaSite" id="Pan_g15700.t1">
    <property type="protein sequence ID" value="Pan_g15700.t1"/>
    <property type="gene ID" value="Pan_g15700"/>
</dbReference>
<proteinExistence type="inferred from homology"/>
<dbReference type="FunFam" id="3.20.20.10:FF:000018">
    <property type="entry name" value="Pyridoxal phosphate homeostasis protein"/>
    <property type="match status" value="1"/>
</dbReference>
<dbReference type="CDD" id="cd06822">
    <property type="entry name" value="PLPDE_III_YBL036c_euk"/>
    <property type="match status" value="1"/>
</dbReference>
<dbReference type="Gene3D" id="3.20.20.10">
    <property type="entry name" value="Alanine racemase"/>
    <property type="match status" value="1"/>
</dbReference>
<accession>A0A7E4V2A5</accession>
<dbReference type="AlphaFoldDB" id="A0A7E4V2A5"/>
<dbReference type="InterPro" id="IPR029066">
    <property type="entry name" value="PLP-binding_barrel"/>
</dbReference>
<dbReference type="PIRSF" id="PIRSF004848">
    <property type="entry name" value="YBL036c_PLPDEIII"/>
    <property type="match status" value="1"/>
</dbReference>
<feature type="domain" description="Alanine racemase N-terminal" evidence="5">
    <location>
        <begin position="23"/>
        <end position="236"/>
    </location>
</feature>
<keyword evidence="6" id="KW-1185">Reference proteome</keyword>
<dbReference type="SUPFAM" id="SSF51419">
    <property type="entry name" value="PLP-binding barrel"/>
    <property type="match status" value="1"/>
</dbReference>
<dbReference type="HAMAP" id="MF_02087">
    <property type="entry name" value="PLP_homeostasis"/>
    <property type="match status" value="1"/>
</dbReference>
<sequence length="241" mass="26051">MVSDFAHVASNLQGVLSAISREAAALGRSTPRLVAVSKTFPAEAISEAYKQGQRHFGENYIQELISKSESLKAECPDIKWHYIGNIQTNKIKQLARVHNLAYVESIDSVKHAVTLSSALSGSTNKLNVFLQVNTSNEEGKGGVNPDAAAETAKEIVQSAPNVTLAGLMTIGSLLESRRDDQNADFLRLVDTRKKVAEALQIAENDLELSMGMSSDFLIAIKSGSTNVRVGSSIFGNRVYKN</sequence>
<organism evidence="6 7">
    <name type="scientific">Panagrellus redivivus</name>
    <name type="common">Microworm</name>
    <dbReference type="NCBI Taxonomy" id="6233"/>
    <lineage>
        <taxon>Eukaryota</taxon>
        <taxon>Metazoa</taxon>
        <taxon>Ecdysozoa</taxon>
        <taxon>Nematoda</taxon>
        <taxon>Chromadorea</taxon>
        <taxon>Rhabditida</taxon>
        <taxon>Tylenchina</taxon>
        <taxon>Panagrolaimomorpha</taxon>
        <taxon>Panagrolaimoidea</taxon>
        <taxon>Panagrolaimidae</taxon>
        <taxon>Panagrellus</taxon>
    </lineage>
</organism>
<evidence type="ECO:0000256" key="3">
    <source>
        <dbReference type="PIRSR" id="PIRSR004848-1"/>
    </source>
</evidence>
<comment type="cofactor">
    <cofactor evidence="3">
        <name>pyridoxal 5'-phosphate</name>
        <dbReference type="ChEBI" id="CHEBI:597326"/>
    </cofactor>
</comment>
<evidence type="ECO:0000313" key="6">
    <source>
        <dbReference type="Proteomes" id="UP000492821"/>
    </source>
</evidence>
<dbReference type="InterPro" id="IPR011078">
    <property type="entry name" value="PyrdxlP_homeostasis"/>
</dbReference>
<dbReference type="NCBIfam" id="TIGR00044">
    <property type="entry name" value="YggS family pyridoxal phosphate-dependent enzyme"/>
    <property type="match status" value="1"/>
</dbReference>